<dbReference type="InterPro" id="IPR015943">
    <property type="entry name" value="WD40/YVTN_repeat-like_dom_sf"/>
</dbReference>
<dbReference type="CDD" id="cd00200">
    <property type="entry name" value="WD40"/>
    <property type="match status" value="1"/>
</dbReference>
<dbReference type="InterPro" id="IPR001680">
    <property type="entry name" value="WD40_rpt"/>
</dbReference>
<dbReference type="SUPFAM" id="SSF50978">
    <property type="entry name" value="WD40 repeat-like"/>
    <property type="match status" value="1"/>
</dbReference>
<evidence type="ECO:0000256" key="1">
    <source>
        <dbReference type="ARBA" id="ARBA00022574"/>
    </source>
</evidence>
<reference evidence="6" key="1">
    <citation type="submission" date="2016-04" db="UniProtKB">
        <authorList>
            <consortium name="WormBaseParasite"/>
        </authorList>
    </citation>
    <scope>IDENTIFICATION</scope>
</reference>
<keyword evidence="5" id="KW-1185">Reference proteome</keyword>
<evidence type="ECO:0000256" key="2">
    <source>
        <dbReference type="ARBA" id="ARBA00022737"/>
    </source>
</evidence>
<dbReference type="Gene3D" id="2.130.10.10">
    <property type="entry name" value="YVTN repeat-like/Quinoprotein amine dehydrogenase"/>
    <property type="match status" value="1"/>
</dbReference>
<accession>A0A0N5AFW1</accession>
<evidence type="ECO:0000313" key="6">
    <source>
        <dbReference type="WBParaSite" id="SMUV_0000318301-mRNA-1"/>
    </source>
</evidence>
<dbReference type="InterPro" id="IPR028608">
    <property type="entry name" value="CIAO1/Cia1"/>
</dbReference>
<dbReference type="PROSITE" id="PS50082">
    <property type="entry name" value="WD_REPEATS_2"/>
    <property type="match status" value="3"/>
</dbReference>
<dbReference type="SMART" id="SM00320">
    <property type="entry name" value="WD40"/>
    <property type="match status" value="7"/>
</dbReference>
<dbReference type="Proteomes" id="UP000046393">
    <property type="component" value="Unplaced"/>
</dbReference>
<dbReference type="PANTHER" id="PTHR19920">
    <property type="entry name" value="WD40 PROTEIN CIAO1"/>
    <property type="match status" value="1"/>
</dbReference>
<dbReference type="AlphaFoldDB" id="A0A0N5AFW1"/>
<feature type="repeat" description="WD" evidence="4">
    <location>
        <begin position="201"/>
        <end position="242"/>
    </location>
</feature>
<dbReference type="HAMAP" id="MF_03037">
    <property type="entry name" value="ciao1"/>
    <property type="match status" value="1"/>
</dbReference>
<keyword evidence="2" id="KW-0677">Repeat</keyword>
<comment type="similarity">
    <text evidence="3">Belongs to the WD repeat CIA1 family.</text>
</comment>
<dbReference type="InterPro" id="IPR036322">
    <property type="entry name" value="WD40_repeat_dom_sf"/>
</dbReference>
<dbReference type="GO" id="GO:0016226">
    <property type="term" value="P:iron-sulfur cluster assembly"/>
    <property type="evidence" value="ECO:0007669"/>
    <property type="project" value="UniProtKB-UniRule"/>
</dbReference>
<comment type="function">
    <text evidence="3">Essential component of the cytosolic iron-sulfur (Fe/S) protein assembly machinery. Required for the maturation of extramitochondrial Fe/S proteins.</text>
</comment>
<dbReference type="WBParaSite" id="SMUV_0000318301-mRNA-1">
    <property type="protein sequence ID" value="SMUV_0000318301-mRNA-1"/>
    <property type="gene ID" value="SMUV_0000318301"/>
</dbReference>
<name>A0A0N5AFW1_9BILA</name>
<sequence length="337" mass="38751">MNNPSLDVNANLFFHSDNSKLPCRVWCVQWNHNGTLLASCGESKDIVLWKYTNESPYLRRLSSIITPHNRAIRKLAFSPNDRLLASAGFDAVVVVYREIDGVFKDVAKLEGHENEVKCCDFSISGQYMASCSRDKTVWIWEEDECEDFMVCGALQVHLQDVKYIKWHPYEEVLVSCSYDCSISFYRLDYDDDEWVVQQRVENAHDSTVWCCDFSSDGNFLVTVGADSHVKVWKRQEDSLSVAFSKWIQIINYEVTTTWPLYTVSWSPFDNLIAVGGGDSFLRCFEFSNVDGNHIITEIYSLRWRRTDINCLQWNPKIPKCLAAASDDGAIQVLSFQF</sequence>
<proteinExistence type="inferred from homology"/>
<evidence type="ECO:0000256" key="3">
    <source>
        <dbReference type="HAMAP-Rule" id="MF_03037"/>
    </source>
</evidence>
<dbReference type="PANTHER" id="PTHR19920:SF0">
    <property type="entry name" value="CYTOSOLIC IRON-SULFUR PROTEIN ASSEMBLY PROTEIN CIAO1-RELATED"/>
    <property type="match status" value="1"/>
</dbReference>
<feature type="repeat" description="WD" evidence="4">
    <location>
        <begin position="109"/>
        <end position="141"/>
    </location>
</feature>
<evidence type="ECO:0000313" key="5">
    <source>
        <dbReference type="Proteomes" id="UP000046393"/>
    </source>
</evidence>
<organism evidence="5 6">
    <name type="scientific">Syphacia muris</name>
    <dbReference type="NCBI Taxonomy" id="451379"/>
    <lineage>
        <taxon>Eukaryota</taxon>
        <taxon>Metazoa</taxon>
        <taxon>Ecdysozoa</taxon>
        <taxon>Nematoda</taxon>
        <taxon>Chromadorea</taxon>
        <taxon>Rhabditida</taxon>
        <taxon>Spirurina</taxon>
        <taxon>Oxyuridomorpha</taxon>
        <taxon>Oxyuroidea</taxon>
        <taxon>Oxyuridae</taxon>
        <taxon>Syphacia</taxon>
    </lineage>
</organism>
<protein>
    <recommendedName>
        <fullName evidence="3">Probable cytosolic iron-sulfur protein assembly protein CIAO1 homolog</fullName>
    </recommendedName>
</protein>
<dbReference type="PROSITE" id="PS50294">
    <property type="entry name" value="WD_REPEATS_REGION"/>
    <property type="match status" value="2"/>
</dbReference>
<dbReference type="STRING" id="451379.A0A0N5AFW1"/>
<dbReference type="GO" id="GO:0097361">
    <property type="term" value="C:cytosolic [4Fe-4S] assembly targeting complex"/>
    <property type="evidence" value="ECO:0007669"/>
    <property type="project" value="InterPro"/>
</dbReference>
<dbReference type="Pfam" id="PF00400">
    <property type="entry name" value="WD40"/>
    <property type="match status" value="6"/>
</dbReference>
<keyword evidence="1 4" id="KW-0853">WD repeat</keyword>
<evidence type="ECO:0000256" key="4">
    <source>
        <dbReference type="PROSITE-ProRule" id="PRU00221"/>
    </source>
</evidence>
<feature type="repeat" description="WD" evidence="4">
    <location>
        <begin position="65"/>
        <end position="96"/>
    </location>
</feature>